<accession>A0AAV9LUR2</accession>
<dbReference type="FunFam" id="3.40.50.2000:FF:000057">
    <property type="entry name" value="Glycosyltransferase"/>
    <property type="match status" value="1"/>
</dbReference>
<sequence>MSTSHKVHCLILPYPGQGHINSMLQFSKRLQSKRIKITIALTKSFLKNMKELPTSISIEAISDGYDDGGFHQARTFVAYIMRFKEVGSDTLSQLIQKLADSGCPVNCIVYDPFLPWAVEVAKNFGLISAAFFTQNCAVDNIYYHVHKGVIKLPPTKNNEEMLISGLSCTIESSDVPTFVINSEGPRILELMVNQFSNLDKVDWVLINSFYELEKEVIDWMSKIYPIKTIGPTILSMYLDKRLHDDKEYGLCIFKPMTNECLNWLNHQPISSVVYVSFGSLAKLEAEQMEELARGLRNSNKNFLWVVRSTEEPKLPKNFIEELKLTSGNNKGLVVSWCPQLQVLEHESIGCFLTHCGWNLTLEAISLGVPMVTMPQRSDQPTNAKLVKDVWEMGVRAKQDEKGIVRREVIEECIKLVMEEEKGKIIRENAKKWKELATNVVDEGGSSHKNIEEFVSKMVTISKVIKKLINNHKNN</sequence>
<protein>
    <recommendedName>
        <fullName evidence="6">Glycosyltransferase</fullName>
    </recommendedName>
</protein>
<dbReference type="PANTHER" id="PTHR11926:SF1553">
    <property type="entry name" value="GLYCOSYLTRANSFERASE"/>
    <property type="match status" value="1"/>
</dbReference>
<keyword evidence="2" id="KW-0328">Glycosyltransferase</keyword>
<evidence type="ECO:0000313" key="4">
    <source>
        <dbReference type="EMBL" id="KAK4729163.1"/>
    </source>
</evidence>
<organism evidence="4 5">
    <name type="scientific">Solanum pinnatisectum</name>
    <name type="common">tansyleaf nightshade</name>
    <dbReference type="NCBI Taxonomy" id="50273"/>
    <lineage>
        <taxon>Eukaryota</taxon>
        <taxon>Viridiplantae</taxon>
        <taxon>Streptophyta</taxon>
        <taxon>Embryophyta</taxon>
        <taxon>Tracheophyta</taxon>
        <taxon>Spermatophyta</taxon>
        <taxon>Magnoliopsida</taxon>
        <taxon>eudicotyledons</taxon>
        <taxon>Gunneridae</taxon>
        <taxon>Pentapetalae</taxon>
        <taxon>asterids</taxon>
        <taxon>lamiids</taxon>
        <taxon>Solanales</taxon>
        <taxon>Solanaceae</taxon>
        <taxon>Solanoideae</taxon>
        <taxon>Solaneae</taxon>
        <taxon>Solanum</taxon>
    </lineage>
</organism>
<dbReference type="InterPro" id="IPR002213">
    <property type="entry name" value="UDP_glucos_trans"/>
</dbReference>
<evidence type="ECO:0000256" key="2">
    <source>
        <dbReference type="ARBA" id="ARBA00022676"/>
    </source>
</evidence>
<keyword evidence="5" id="KW-1185">Reference proteome</keyword>
<dbReference type="Pfam" id="PF00201">
    <property type="entry name" value="UDPGT"/>
    <property type="match status" value="1"/>
</dbReference>
<comment type="similarity">
    <text evidence="1">Belongs to the UDP-glycosyltransferase family.</text>
</comment>
<dbReference type="Gene3D" id="3.40.50.2000">
    <property type="entry name" value="Glycogen Phosphorylase B"/>
    <property type="match status" value="2"/>
</dbReference>
<reference evidence="4 5" key="1">
    <citation type="submission" date="2023-10" db="EMBL/GenBank/DDBJ databases">
        <title>Genome-Wide Identification Analysis in wild type Solanum Pinnatisectum Reveals Some Genes Defensing Phytophthora Infestans.</title>
        <authorList>
            <person name="Sun C."/>
        </authorList>
    </citation>
    <scope>NUCLEOTIDE SEQUENCE [LARGE SCALE GENOMIC DNA]</scope>
    <source>
        <strain evidence="4">LQN</strain>
        <tissue evidence="4">Leaf</tissue>
    </source>
</reference>
<dbReference type="EMBL" id="JAWPEI010000004">
    <property type="protein sequence ID" value="KAK4729163.1"/>
    <property type="molecule type" value="Genomic_DNA"/>
</dbReference>
<dbReference type="Proteomes" id="UP001311915">
    <property type="component" value="Unassembled WGS sequence"/>
</dbReference>
<evidence type="ECO:0000256" key="3">
    <source>
        <dbReference type="ARBA" id="ARBA00022679"/>
    </source>
</evidence>
<dbReference type="GO" id="GO:0080044">
    <property type="term" value="F:quercetin 7-O-glucosyltransferase activity"/>
    <property type="evidence" value="ECO:0007669"/>
    <property type="project" value="TreeGrafter"/>
</dbReference>
<dbReference type="CDD" id="cd03784">
    <property type="entry name" value="GT1_Gtf-like"/>
    <property type="match status" value="1"/>
</dbReference>
<gene>
    <name evidence="4" type="ORF">R3W88_022151</name>
</gene>
<dbReference type="SUPFAM" id="SSF53756">
    <property type="entry name" value="UDP-Glycosyltransferase/glycogen phosphorylase"/>
    <property type="match status" value="1"/>
</dbReference>
<comment type="caution">
    <text evidence="4">The sequence shown here is derived from an EMBL/GenBank/DDBJ whole genome shotgun (WGS) entry which is preliminary data.</text>
</comment>
<keyword evidence="3" id="KW-0808">Transferase</keyword>
<evidence type="ECO:0000256" key="1">
    <source>
        <dbReference type="ARBA" id="ARBA00009995"/>
    </source>
</evidence>
<dbReference type="FunFam" id="3.40.50.2000:FF:000019">
    <property type="entry name" value="Glycosyltransferase"/>
    <property type="match status" value="1"/>
</dbReference>
<name>A0AAV9LUR2_9SOLN</name>
<dbReference type="AlphaFoldDB" id="A0AAV9LUR2"/>
<proteinExistence type="inferred from homology"/>
<evidence type="ECO:0000313" key="5">
    <source>
        <dbReference type="Proteomes" id="UP001311915"/>
    </source>
</evidence>
<dbReference type="GO" id="GO:0080043">
    <property type="term" value="F:quercetin 3-O-glucosyltransferase activity"/>
    <property type="evidence" value="ECO:0007669"/>
    <property type="project" value="TreeGrafter"/>
</dbReference>
<dbReference type="PANTHER" id="PTHR11926">
    <property type="entry name" value="GLUCOSYL/GLUCURONOSYL TRANSFERASES"/>
    <property type="match status" value="1"/>
</dbReference>
<evidence type="ECO:0008006" key="6">
    <source>
        <dbReference type="Google" id="ProtNLM"/>
    </source>
</evidence>